<feature type="compositionally biased region" description="Polar residues" evidence="10">
    <location>
        <begin position="163"/>
        <end position="180"/>
    </location>
</feature>
<name>A0A3Q2R0E4_FUNHE</name>
<sequence length="245" mass="27063">MPTRQTKTTRSNENKHQQSLEVRRKNLTFFIQQFEEEVRSRINGLESKLEGLLASVDKAFKVEEMKMLPSLQNTLICEEEASASDVSIAMKSESREIVEPLRRFPSRRLKSTVSPPVSASTGQSSTNRKTKTSKGTRTTRNLVGSNSTGNLTGSSLAAKQPQGRLTSRKTAGQPVHNQTAPKLRSVMSAGDLHCSVGASAAHITVTTAQGQLFSFSEETKDEINLELLDDVAWCQIRRLTVSSRR</sequence>
<comment type="subcellular location">
    <subcellularLocation>
        <location evidence="2">Chromosome</location>
        <location evidence="2">Centromere</location>
    </subcellularLocation>
    <subcellularLocation>
        <location evidence="1">Nucleus</location>
    </subcellularLocation>
</comment>
<dbReference type="AlphaFoldDB" id="A0A3Q2R0E4"/>
<evidence type="ECO:0000256" key="1">
    <source>
        <dbReference type="ARBA" id="ARBA00004123"/>
    </source>
</evidence>
<dbReference type="GO" id="GO:0000070">
    <property type="term" value="P:mitotic sister chromatid segregation"/>
    <property type="evidence" value="ECO:0007669"/>
    <property type="project" value="TreeGrafter"/>
</dbReference>
<reference evidence="12" key="2">
    <citation type="submission" date="2025-09" db="UniProtKB">
        <authorList>
            <consortium name="Ensembl"/>
        </authorList>
    </citation>
    <scope>IDENTIFICATION</scope>
</reference>
<dbReference type="GeneTree" id="ENSGT00390000005970"/>
<dbReference type="GO" id="GO:0000775">
    <property type="term" value="C:chromosome, centromeric region"/>
    <property type="evidence" value="ECO:0007669"/>
    <property type="project" value="UniProtKB-SubCell"/>
</dbReference>
<accession>A0A3Q2R0E4</accession>
<protein>
    <submittedName>
        <fullName evidence="12">Borealin-2-like</fullName>
    </submittedName>
</protein>
<dbReference type="GO" id="GO:0032133">
    <property type="term" value="C:chromosome passenger complex"/>
    <property type="evidence" value="ECO:0007669"/>
    <property type="project" value="TreeGrafter"/>
</dbReference>
<keyword evidence="8" id="KW-0131">Cell cycle</keyword>
<keyword evidence="7" id="KW-0539">Nucleus</keyword>
<dbReference type="GO" id="GO:0051301">
    <property type="term" value="P:cell division"/>
    <property type="evidence" value="ECO:0007669"/>
    <property type="project" value="UniProtKB-KW"/>
</dbReference>
<keyword evidence="5" id="KW-0132">Cell division</keyword>
<evidence type="ECO:0000256" key="5">
    <source>
        <dbReference type="ARBA" id="ARBA00022618"/>
    </source>
</evidence>
<evidence type="ECO:0000256" key="4">
    <source>
        <dbReference type="ARBA" id="ARBA00022454"/>
    </source>
</evidence>
<dbReference type="InterPro" id="IPR018867">
    <property type="entry name" value="Cell_div_borealin"/>
</dbReference>
<dbReference type="GO" id="GO:0051233">
    <property type="term" value="C:spindle midzone"/>
    <property type="evidence" value="ECO:0007669"/>
    <property type="project" value="TreeGrafter"/>
</dbReference>
<dbReference type="Pfam" id="PF10444">
    <property type="entry name" value="Nbl1_Borealin_N"/>
    <property type="match status" value="1"/>
</dbReference>
<evidence type="ECO:0000256" key="8">
    <source>
        <dbReference type="ARBA" id="ARBA00023306"/>
    </source>
</evidence>
<dbReference type="PANTHER" id="PTHR16040">
    <property type="entry name" value="AUSTRALIN, ISOFORM A-RELATED"/>
    <property type="match status" value="1"/>
</dbReference>
<comment type="similarity">
    <text evidence="3">Belongs to the borealin family.</text>
</comment>
<keyword evidence="9" id="KW-0137">Centromere</keyword>
<dbReference type="Proteomes" id="UP000265000">
    <property type="component" value="Unplaced"/>
</dbReference>
<keyword evidence="13" id="KW-1185">Reference proteome</keyword>
<evidence type="ECO:0000256" key="3">
    <source>
        <dbReference type="ARBA" id="ARBA00009914"/>
    </source>
</evidence>
<dbReference type="GO" id="GO:0005634">
    <property type="term" value="C:nucleus"/>
    <property type="evidence" value="ECO:0007669"/>
    <property type="project" value="UniProtKB-SubCell"/>
</dbReference>
<feature type="region of interest" description="Disordered" evidence="10">
    <location>
        <begin position="99"/>
        <end position="180"/>
    </location>
</feature>
<organism evidence="12 13">
    <name type="scientific">Fundulus heteroclitus</name>
    <name type="common">Killifish</name>
    <name type="synonym">Mummichog</name>
    <dbReference type="NCBI Taxonomy" id="8078"/>
    <lineage>
        <taxon>Eukaryota</taxon>
        <taxon>Metazoa</taxon>
        <taxon>Chordata</taxon>
        <taxon>Craniata</taxon>
        <taxon>Vertebrata</taxon>
        <taxon>Euteleostomi</taxon>
        <taxon>Actinopterygii</taxon>
        <taxon>Neopterygii</taxon>
        <taxon>Teleostei</taxon>
        <taxon>Neoteleostei</taxon>
        <taxon>Acanthomorphata</taxon>
        <taxon>Ovalentaria</taxon>
        <taxon>Atherinomorphae</taxon>
        <taxon>Cyprinodontiformes</taxon>
        <taxon>Fundulidae</taxon>
        <taxon>Fundulus</taxon>
    </lineage>
</organism>
<evidence type="ECO:0000256" key="7">
    <source>
        <dbReference type="ARBA" id="ARBA00023242"/>
    </source>
</evidence>
<dbReference type="Ensembl" id="ENSFHET00000028947.1">
    <property type="protein sequence ID" value="ENSFHEP00000034053.1"/>
    <property type="gene ID" value="ENSFHEG00000021560.1"/>
</dbReference>
<feature type="domain" description="Borealin N-terminal" evidence="11">
    <location>
        <begin position="29"/>
        <end position="78"/>
    </location>
</feature>
<proteinExistence type="inferred from homology"/>
<dbReference type="Gene3D" id="6.10.250.1900">
    <property type="match status" value="1"/>
</dbReference>
<evidence type="ECO:0000256" key="10">
    <source>
        <dbReference type="SAM" id="MobiDB-lite"/>
    </source>
</evidence>
<evidence type="ECO:0000313" key="13">
    <source>
        <dbReference type="Proteomes" id="UP000265000"/>
    </source>
</evidence>
<evidence type="ECO:0000259" key="11">
    <source>
        <dbReference type="Pfam" id="PF10444"/>
    </source>
</evidence>
<dbReference type="PANTHER" id="PTHR16040:SF10">
    <property type="entry name" value="BOREALIN-2"/>
    <property type="match status" value="1"/>
</dbReference>
<keyword evidence="4" id="KW-0158">Chromosome</keyword>
<evidence type="ECO:0000313" key="12">
    <source>
        <dbReference type="Ensembl" id="ENSFHEP00000034053.1"/>
    </source>
</evidence>
<evidence type="ECO:0000256" key="9">
    <source>
        <dbReference type="ARBA" id="ARBA00023328"/>
    </source>
</evidence>
<reference evidence="12" key="1">
    <citation type="submission" date="2025-08" db="UniProtKB">
        <authorList>
            <consortium name="Ensembl"/>
        </authorList>
    </citation>
    <scope>IDENTIFICATION</scope>
</reference>
<dbReference type="InterPro" id="IPR018851">
    <property type="entry name" value="Borealin_N"/>
</dbReference>
<feature type="compositionally biased region" description="Polar residues" evidence="10">
    <location>
        <begin position="111"/>
        <end position="123"/>
    </location>
</feature>
<evidence type="ECO:0000256" key="6">
    <source>
        <dbReference type="ARBA" id="ARBA00022776"/>
    </source>
</evidence>
<evidence type="ECO:0000256" key="2">
    <source>
        <dbReference type="ARBA" id="ARBA00004584"/>
    </source>
</evidence>
<keyword evidence="6" id="KW-0498">Mitosis</keyword>
<feature type="compositionally biased region" description="Low complexity" evidence="10">
    <location>
        <begin position="135"/>
        <end position="156"/>
    </location>
</feature>